<dbReference type="AlphaFoldDB" id="A0A916TNY4"/>
<comment type="caution">
    <text evidence="1">The sequence shown here is derived from an EMBL/GenBank/DDBJ whole genome shotgun (WGS) entry which is preliminary data.</text>
</comment>
<accession>A0A916TNY4</accession>
<protein>
    <submittedName>
        <fullName evidence="1">Uncharacterized protein</fullName>
    </submittedName>
</protein>
<organism evidence="1 2">
    <name type="scientific">Novosphingobium endophyticum</name>
    <dbReference type="NCBI Taxonomy" id="1955250"/>
    <lineage>
        <taxon>Bacteria</taxon>
        <taxon>Pseudomonadati</taxon>
        <taxon>Pseudomonadota</taxon>
        <taxon>Alphaproteobacteria</taxon>
        <taxon>Sphingomonadales</taxon>
        <taxon>Sphingomonadaceae</taxon>
        <taxon>Novosphingobium</taxon>
    </lineage>
</organism>
<evidence type="ECO:0000313" key="1">
    <source>
        <dbReference type="EMBL" id="GGB87800.1"/>
    </source>
</evidence>
<evidence type="ECO:0000313" key="2">
    <source>
        <dbReference type="Proteomes" id="UP000608154"/>
    </source>
</evidence>
<dbReference type="Proteomes" id="UP000608154">
    <property type="component" value="Unassembled WGS sequence"/>
</dbReference>
<sequence length="220" mass="24519">MDNHIHIEKFADLIKAAIGEDAARVQMLAHLRSGRLLSTCIRFVGINPSSYSPTEYPENADNFTLPAAFWSGEFPLLDGEHVIQGSSQPRIMMRRGKAVGAIPVSRSTLADRWSYTANWAAGDFAISHSLIGGTHPVLRRAINVHVANAGADSLLRSMGLPGLKLSSEELTQWMIERLRENPRLSQNKAWDLGRKTFHGEKRDPLLKAYKEAKLQFFANK</sequence>
<reference evidence="1" key="1">
    <citation type="journal article" date="2014" name="Int. J. Syst. Evol. Microbiol.">
        <title>Complete genome sequence of Corynebacterium casei LMG S-19264T (=DSM 44701T), isolated from a smear-ripened cheese.</title>
        <authorList>
            <consortium name="US DOE Joint Genome Institute (JGI-PGF)"/>
            <person name="Walter F."/>
            <person name="Albersmeier A."/>
            <person name="Kalinowski J."/>
            <person name="Ruckert C."/>
        </authorList>
    </citation>
    <scope>NUCLEOTIDE SEQUENCE</scope>
    <source>
        <strain evidence="1">CGMCC 1.15095</strain>
    </source>
</reference>
<proteinExistence type="predicted"/>
<reference evidence="1" key="2">
    <citation type="submission" date="2020-09" db="EMBL/GenBank/DDBJ databases">
        <authorList>
            <person name="Sun Q."/>
            <person name="Zhou Y."/>
        </authorList>
    </citation>
    <scope>NUCLEOTIDE SEQUENCE</scope>
    <source>
        <strain evidence="1">CGMCC 1.15095</strain>
    </source>
</reference>
<name>A0A916TNY4_9SPHN</name>
<dbReference type="EMBL" id="BMHK01000001">
    <property type="protein sequence ID" value="GGB87800.1"/>
    <property type="molecule type" value="Genomic_DNA"/>
</dbReference>
<keyword evidence="2" id="KW-1185">Reference proteome</keyword>
<gene>
    <name evidence="1" type="ORF">GCM10011494_02700</name>
</gene>
<dbReference type="RefSeq" id="WP_188767459.1">
    <property type="nucleotide sequence ID" value="NZ_BMHK01000001.1"/>
</dbReference>